<evidence type="ECO:0000313" key="3">
    <source>
        <dbReference type="Proteomes" id="UP000025229"/>
    </source>
</evidence>
<dbReference type="RefSeq" id="WP_038681922.1">
    <property type="nucleotide sequence ID" value="NZ_CP007514.1"/>
</dbReference>
<dbReference type="GO" id="GO:0016740">
    <property type="term" value="F:transferase activity"/>
    <property type="evidence" value="ECO:0007669"/>
    <property type="project" value="UniProtKB-KW"/>
</dbReference>
<sequence>MANFYEFEGKFPSVAGDAFIAPTATLIGDVTVEAGASVWFGAVLRGDFNAIVVGEGTTVQDNSVIHTNEGAPTVIGKNVTVGHLSMLEACEIGEGALVGMGSIVLNYATVGHHAMLAAGTVVKERQEIPPEVLVAGAPAVVKKKLDGSAAKWVETAALEYQSLRLKYMKGEPDAARREA</sequence>
<organism evidence="1 3">
    <name type="scientific">Rubrobacter radiotolerans</name>
    <name type="common">Arthrobacter radiotolerans</name>
    <dbReference type="NCBI Taxonomy" id="42256"/>
    <lineage>
        <taxon>Bacteria</taxon>
        <taxon>Bacillati</taxon>
        <taxon>Actinomycetota</taxon>
        <taxon>Rubrobacteria</taxon>
        <taxon>Rubrobacterales</taxon>
        <taxon>Rubrobacteraceae</taxon>
        <taxon>Rubrobacter</taxon>
    </lineage>
</organism>
<name>A0A023X3A1_RUBRA</name>
<dbReference type="EMBL" id="CP007514">
    <property type="protein sequence ID" value="AHY46947.1"/>
    <property type="molecule type" value="Genomic_DNA"/>
</dbReference>
<dbReference type="CDD" id="cd04645">
    <property type="entry name" value="LbH_gamma_CA_like"/>
    <property type="match status" value="1"/>
</dbReference>
<dbReference type="STRING" id="42256.RradSPS_1664"/>
<reference evidence="2" key="2">
    <citation type="submission" date="2023-11" db="EMBL/GenBank/DDBJ databases">
        <title>MicrobeMod: A computational toolkit for identifying prokaryotic methylation and restriction-modification with nanopore sequencing.</title>
        <authorList>
            <person name="Crits-Christoph A."/>
            <person name="Kang S.C."/>
            <person name="Lee H."/>
            <person name="Ostrov N."/>
        </authorList>
    </citation>
    <scope>NUCLEOTIDE SEQUENCE</scope>
    <source>
        <strain evidence="2">ATCC 51242</strain>
    </source>
</reference>
<evidence type="ECO:0000313" key="2">
    <source>
        <dbReference type="EMBL" id="MDX5894352.1"/>
    </source>
</evidence>
<protein>
    <submittedName>
        <fullName evidence="1">Carbonic anhydrases/acetyltransferases isoleucine patch superfamily</fullName>
    </submittedName>
    <submittedName>
        <fullName evidence="2">Gamma carbonic anhydrase family protein</fullName>
    </submittedName>
</protein>
<dbReference type="PANTHER" id="PTHR13061:SF29">
    <property type="entry name" value="GAMMA CARBONIC ANHYDRASE-LIKE 1, MITOCHONDRIAL-RELATED"/>
    <property type="match status" value="1"/>
</dbReference>
<dbReference type="Proteomes" id="UP000025229">
    <property type="component" value="Chromosome"/>
</dbReference>
<dbReference type="InterPro" id="IPR050484">
    <property type="entry name" value="Transf_Hexapept/Carb_Anhydrase"/>
</dbReference>
<dbReference type="EMBL" id="JAWXXX010000001">
    <property type="protein sequence ID" value="MDX5894352.1"/>
    <property type="molecule type" value="Genomic_DNA"/>
</dbReference>
<keyword evidence="1" id="KW-0808">Transferase</keyword>
<dbReference type="PATRIC" id="fig|42256.3.peg.1684"/>
<dbReference type="KEGG" id="rrd:RradSPS_1664"/>
<dbReference type="PANTHER" id="PTHR13061">
    <property type="entry name" value="DYNACTIN SUBUNIT P25"/>
    <property type="match status" value="1"/>
</dbReference>
<accession>A0A023X3A1</accession>
<evidence type="ECO:0000313" key="1">
    <source>
        <dbReference type="EMBL" id="AHY46947.1"/>
    </source>
</evidence>
<dbReference type="Gene3D" id="2.160.10.10">
    <property type="entry name" value="Hexapeptide repeat proteins"/>
    <property type="match status" value="1"/>
</dbReference>
<dbReference type="SUPFAM" id="SSF51161">
    <property type="entry name" value="Trimeric LpxA-like enzymes"/>
    <property type="match status" value="1"/>
</dbReference>
<dbReference type="InterPro" id="IPR011004">
    <property type="entry name" value="Trimer_LpxA-like_sf"/>
</dbReference>
<dbReference type="InterPro" id="IPR047324">
    <property type="entry name" value="LbH_gamma_CA-like"/>
</dbReference>
<proteinExistence type="predicted"/>
<keyword evidence="3" id="KW-1185">Reference proteome</keyword>
<dbReference type="AlphaFoldDB" id="A0A023X3A1"/>
<dbReference type="OrthoDB" id="9803036at2"/>
<dbReference type="eggNOG" id="COG0663">
    <property type="taxonomic scope" value="Bacteria"/>
</dbReference>
<gene>
    <name evidence="1" type="ORF">RradSPS_1664</name>
    <name evidence="2" type="ORF">SIL72_09975</name>
</gene>
<dbReference type="HOGENOM" id="CLU_064827_4_2_11"/>
<reference evidence="1 3" key="1">
    <citation type="submission" date="2014-03" db="EMBL/GenBank/DDBJ databases">
        <title>Complete genome sequence of the Radio-Resistant Rubrobacter radiotolerans RSPS-4.</title>
        <authorList>
            <person name="Egas C.C."/>
            <person name="Barroso C.C."/>
            <person name="Froufe H.J.C."/>
            <person name="Pacheco J.J."/>
            <person name="Albuquerque L.L."/>
            <person name="da Costa M.M.S."/>
        </authorList>
    </citation>
    <scope>NUCLEOTIDE SEQUENCE [LARGE SCALE GENOMIC DNA]</scope>
    <source>
        <strain evidence="1 3">RSPS-4</strain>
    </source>
</reference>
<dbReference type="Proteomes" id="UP001281130">
    <property type="component" value="Unassembled WGS sequence"/>
</dbReference>